<keyword evidence="2" id="KW-1185">Reference proteome</keyword>
<reference evidence="1 2" key="2">
    <citation type="journal article" date="2019" name="G3 (Bethesda)">
        <title>Hybrid Assembly of the Genome of the Entomopathogenic Nematode Steinernema carpocapsae Identifies the X-Chromosome.</title>
        <authorList>
            <person name="Serra L."/>
            <person name="Macchietto M."/>
            <person name="Macias-Munoz A."/>
            <person name="McGill C.J."/>
            <person name="Rodriguez I.M."/>
            <person name="Rodriguez B."/>
            <person name="Murad R."/>
            <person name="Mortazavi A."/>
        </authorList>
    </citation>
    <scope>NUCLEOTIDE SEQUENCE [LARGE SCALE GENOMIC DNA]</scope>
    <source>
        <strain evidence="1 2">ALL</strain>
    </source>
</reference>
<accession>A0A4U5PH16</accession>
<gene>
    <name evidence="1" type="ORF">L596_009735</name>
</gene>
<dbReference type="EMBL" id="AZBU02000002">
    <property type="protein sequence ID" value="TKR95591.1"/>
    <property type="molecule type" value="Genomic_DNA"/>
</dbReference>
<protein>
    <recommendedName>
        <fullName evidence="3">Nucleotide-diphospho-sugar transferase domain-containing protein</fullName>
    </recommendedName>
</protein>
<organism evidence="1 2">
    <name type="scientific">Steinernema carpocapsae</name>
    <name type="common">Entomopathogenic nematode</name>
    <dbReference type="NCBI Taxonomy" id="34508"/>
    <lineage>
        <taxon>Eukaryota</taxon>
        <taxon>Metazoa</taxon>
        <taxon>Ecdysozoa</taxon>
        <taxon>Nematoda</taxon>
        <taxon>Chromadorea</taxon>
        <taxon>Rhabditida</taxon>
        <taxon>Tylenchina</taxon>
        <taxon>Panagrolaimomorpha</taxon>
        <taxon>Strongyloidoidea</taxon>
        <taxon>Steinernematidae</taxon>
        <taxon>Steinernema</taxon>
    </lineage>
</organism>
<dbReference type="InterPro" id="IPR029044">
    <property type="entry name" value="Nucleotide-diphossugar_trans"/>
</dbReference>
<dbReference type="Pfam" id="PF03314">
    <property type="entry name" value="DUF273"/>
    <property type="match status" value="1"/>
</dbReference>
<dbReference type="AlphaFoldDB" id="A0A4U5PH16"/>
<dbReference type="Proteomes" id="UP000298663">
    <property type="component" value="Unassembled WGS sequence"/>
</dbReference>
<evidence type="ECO:0008006" key="3">
    <source>
        <dbReference type="Google" id="ProtNLM"/>
    </source>
</evidence>
<evidence type="ECO:0000313" key="1">
    <source>
        <dbReference type="EMBL" id="TKR95591.1"/>
    </source>
</evidence>
<dbReference type="PANTHER" id="PTHR31562">
    <property type="entry name" value="PROTEIN CBG18972"/>
    <property type="match status" value="1"/>
</dbReference>
<evidence type="ECO:0000313" key="2">
    <source>
        <dbReference type="Proteomes" id="UP000298663"/>
    </source>
</evidence>
<sequence length="373" mass="43911">MLEVKLDPMVKMYNLDRYERFPVYLAWNDLPRKVTFRRQKQALDVGILIIIDEKTDLKEYLFALESVSCYAKMHNYPLELIRDTLKWRHLCPQSNLMFRRHCMVAHFLSNHTWTLFLDADTGVVNPNKLIEEWIDPKVDLILYDRFYNREVAAGSYLAKNSDTAKAFLHAFANYEYRIPANFHGWDNGALHALLLEWNFPSQISKIQVCLDAWTQSTGWDDLFTFEACFRAFVGQSMTFKDMKILPKATGWMRDGWITSGKWSPETDFMIHGWKMETLVPPRLAMIMDKLDLDQMRLIRFAGWVPPFAKLFDQKMCKNGDPIWHFNGDLVVSGNEIRRRLAELKETVDEKYKISLSRLDALLDRKTFQISRII</sequence>
<dbReference type="PANTHER" id="PTHR31562:SF9">
    <property type="entry name" value="GLYCOSYLTRANSFERASE FAMILY 8 PROTEIN"/>
    <property type="match status" value="1"/>
</dbReference>
<reference evidence="1 2" key="1">
    <citation type="journal article" date="2015" name="Genome Biol.">
        <title>Comparative genomics of Steinernema reveals deeply conserved gene regulatory networks.</title>
        <authorList>
            <person name="Dillman A.R."/>
            <person name="Macchietto M."/>
            <person name="Porter C.F."/>
            <person name="Rogers A."/>
            <person name="Williams B."/>
            <person name="Antoshechkin I."/>
            <person name="Lee M.M."/>
            <person name="Goodwin Z."/>
            <person name="Lu X."/>
            <person name="Lewis E.E."/>
            <person name="Goodrich-Blair H."/>
            <person name="Stock S.P."/>
            <person name="Adams B.J."/>
            <person name="Sternberg P.W."/>
            <person name="Mortazavi A."/>
        </authorList>
    </citation>
    <scope>NUCLEOTIDE SEQUENCE [LARGE SCALE GENOMIC DNA]</scope>
    <source>
        <strain evidence="1 2">ALL</strain>
    </source>
</reference>
<name>A0A4U5PH16_STECR</name>
<dbReference type="Gene3D" id="3.90.550.10">
    <property type="entry name" value="Spore Coat Polysaccharide Biosynthesis Protein SpsA, Chain A"/>
    <property type="match status" value="1"/>
</dbReference>
<dbReference type="OrthoDB" id="407658at2759"/>
<proteinExistence type="predicted"/>
<dbReference type="InterPro" id="IPR004988">
    <property type="entry name" value="DUF273"/>
</dbReference>
<comment type="caution">
    <text evidence="1">The sequence shown here is derived from an EMBL/GenBank/DDBJ whole genome shotgun (WGS) entry which is preliminary data.</text>
</comment>